<keyword evidence="2" id="KW-0539">Nucleus</keyword>
<dbReference type="InterPro" id="IPR021858">
    <property type="entry name" value="Fun_TF"/>
</dbReference>
<evidence type="ECO:0000313" key="3">
    <source>
        <dbReference type="EMBL" id="RYP05580.1"/>
    </source>
</evidence>
<evidence type="ECO:0000256" key="2">
    <source>
        <dbReference type="ARBA" id="ARBA00023242"/>
    </source>
</evidence>
<organism evidence="3 4">
    <name type="scientific">Monosporascus ibericus</name>
    <dbReference type="NCBI Taxonomy" id="155417"/>
    <lineage>
        <taxon>Eukaryota</taxon>
        <taxon>Fungi</taxon>
        <taxon>Dikarya</taxon>
        <taxon>Ascomycota</taxon>
        <taxon>Pezizomycotina</taxon>
        <taxon>Sordariomycetes</taxon>
        <taxon>Xylariomycetidae</taxon>
        <taxon>Xylariales</taxon>
        <taxon>Xylariales incertae sedis</taxon>
        <taxon>Monosporascus</taxon>
    </lineage>
</organism>
<dbReference type="PANTHER" id="PTHR37534:SF15">
    <property type="entry name" value="ZN(II)2CYS6 TRANSCRIPTION FACTOR (EUROFUNG)"/>
    <property type="match status" value="1"/>
</dbReference>
<proteinExistence type="predicted"/>
<dbReference type="Proteomes" id="UP000293360">
    <property type="component" value="Unassembled WGS sequence"/>
</dbReference>
<dbReference type="GO" id="GO:0003700">
    <property type="term" value="F:DNA-binding transcription factor activity"/>
    <property type="evidence" value="ECO:0007669"/>
    <property type="project" value="TreeGrafter"/>
</dbReference>
<gene>
    <name evidence="3" type="ORF">DL764_003693</name>
</gene>
<reference evidence="3 4" key="1">
    <citation type="submission" date="2018-06" db="EMBL/GenBank/DDBJ databases">
        <title>Complete Genomes of Monosporascus.</title>
        <authorList>
            <person name="Robinson A.J."/>
            <person name="Natvig D.O."/>
        </authorList>
    </citation>
    <scope>NUCLEOTIDE SEQUENCE [LARGE SCALE GENOMIC DNA]</scope>
    <source>
        <strain evidence="3 4">CBS 110550</strain>
    </source>
</reference>
<dbReference type="GO" id="GO:0000976">
    <property type="term" value="F:transcription cis-regulatory region binding"/>
    <property type="evidence" value="ECO:0007669"/>
    <property type="project" value="TreeGrafter"/>
</dbReference>
<evidence type="ECO:0000313" key="4">
    <source>
        <dbReference type="Proteomes" id="UP000293360"/>
    </source>
</evidence>
<dbReference type="EMBL" id="QJNU01000166">
    <property type="protein sequence ID" value="RYP05580.1"/>
    <property type="molecule type" value="Genomic_DNA"/>
</dbReference>
<dbReference type="GO" id="GO:0005634">
    <property type="term" value="C:nucleus"/>
    <property type="evidence" value="ECO:0007669"/>
    <property type="project" value="UniProtKB-SubCell"/>
</dbReference>
<dbReference type="PANTHER" id="PTHR37534">
    <property type="entry name" value="TRANSCRIPTIONAL ACTIVATOR PROTEIN UGA3"/>
    <property type="match status" value="1"/>
</dbReference>
<dbReference type="GO" id="GO:0045944">
    <property type="term" value="P:positive regulation of transcription by RNA polymerase II"/>
    <property type="evidence" value="ECO:0007669"/>
    <property type="project" value="TreeGrafter"/>
</dbReference>
<keyword evidence="4" id="KW-1185">Reference proteome</keyword>
<dbReference type="STRING" id="155417.A0A4Q4TJ23"/>
<evidence type="ECO:0000256" key="1">
    <source>
        <dbReference type="ARBA" id="ARBA00004123"/>
    </source>
</evidence>
<accession>A0A4Q4TJ23</accession>
<dbReference type="Pfam" id="PF11951">
    <property type="entry name" value="Fungal_trans_2"/>
    <property type="match status" value="2"/>
</dbReference>
<sequence length="454" mass="50207">MSPVSLVNFDWTAENDENQARELIRRNSNSSVISQPRSLPPDLAMIAPSPVVSPTLEFCIPAFSEFSNRPHRRALVDHFCNVLSHLIVFREECGNPFQQLVLPLAHQSSPVMNAVYALASAHMEYRGVNTGEKSLSFHNRAIQDLARLIQREDKINKNELLAAIMLLVYYEVLVQRGRTNIVDGHLKGALTIMNSADDSSPTSVFLERAFRFYDVITALSLGTAPLSTAPAAGCLLPFPLDAPAASPLSNVDTLLGMSTTLWPIMHRLSNLLSLKTELEKAIRADQVSKIAVLKSEFETTSQAIETALTQWQPCLPPNTVVRDGVLETTGGEESPDRPRLQSILTHALVQKHAHAALHHCVETTTHRGPMGALLWPLFVAACEAISREDRILAEKAFAEIEMRQGMTNIEQAWKVVREVWTRLDFVGAVSDLEATPADLWRRVSAELGVNIVFG</sequence>
<dbReference type="CDD" id="cd12148">
    <property type="entry name" value="fungal_TF_MHR"/>
    <property type="match status" value="1"/>
</dbReference>
<name>A0A4Q4TJ23_9PEZI</name>
<evidence type="ECO:0008006" key="5">
    <source>
        <dbReference type="Google" id="ProtNLM"/>
    </source>
</evidence>
<dbReference type="OrthoDB" id="25818at2759"/>
<comment type="subcellular location">
    <subcellularLocation>
        <location evidence="1">Nucleus</location>
    </subcellularLocation>
</comment>
<dbReference type="AlphaFoldDB" id="A0A4Q4TJ23"/>
<protein>
    <recommendedName>
        <fullName evidence="5">Transcription factor domain-containing protein</fullName>
    </recommendedName>
</protein>
<comment type="caution">
    <text evidence="3">The sequence shown here is derived from an EMBL/GenBank/DDBJ whole genome shotgun (WGS) entry which is preliminary data.</text>
</comment>